<gene>
    <name evidence="1" type="ORF">MM415A02853_0010</name>
    <name evidence="2" type="ORF">MM415B05367_0006</name>
</gene>
<proteinExistence type="predicted"/>
<organism evidence="2">
    <name type="scientific">viral metagenome</name>
    <dbReference type="NCBI Taxonomy" id="1070528"/>
    <lineage>
        <taxon>unclassified sequences</taxon>
        <taxon>metagenomes</taxon>
        <taxon>organismal metagenomes</taxon>
    </lineage>
</organism>
<sequence length="339" mass="38801">MAEITTQDVKELLAQFHGQEITLDKIRHELQIEKGSKSFDSVRTILFRLAEQRVVRYVSKQTYKIITPVKPVHVFGEDRERRPPFDLIFPRNFDTGMEMDFAENVTIREGDLITIGGGKSKGKTTLMMNFCGENIDKRPVLMGNEYTIIGENGYEPNPRWFNRMSTMAEWIEWTDDEGNDKFTLLPVRDDYVEHIMKNRLNFIDWINLDGGQLYDIGKVLEGIKHAEGRGVTIVALQKGETSTDPRGGQFVRDFSDLELLLDGFGDNEDDILLTIRGAKEKNAPIVGRKYAYTIIANGTKIINFREVVKCQSCYGKKWKKSGNTSVPCDDCYRTGYIDK</sequence>
<dbReference type="SUPFAM" id="SSF52540">
    <property type="entry name" value="P-loop containing nucleoside triphosphate hydrolases"/>
    <property type="match status" value="1"/>
</dbReference>
<dbReference type="InterPro" id="IPR027417">
    <property type="entry name" value="P-loop_NTPase"/>
</dbReference>
<dbReference type="EMBL" id="MT143316">
    <property type="protein sequence ID" value="QJA95463.1"/>
    <property type="molecule type" value="Genomic_DNA"/>
</dbReference>
<reference evidence="2" key="1">
    <citation type="submission" date="2020-03" db="EMBL/GenBank/DDBJ databases">
        <title>The deep terrestrial virosphere.</title>
        <authorList>
            <person name="Holmfeldt K."/>
            <person name="Nilsson E."/>
            <person name="Simone D."/>
            <person name="Lopez-Fernandez M."/>
            <person name="Wu X."/>
            <person name="de Brujin I."/>
            <person name="Lundin D."/>
            <person name="Andersson A."/>
            <person name="Bertilsson S."/>
            <person name="Dopson M."/>
        </authorList>
    </citation>
    <scope>NUCLEOTIDE SEQUENCE</scope>
    <source>
        <strain evidence="1">MM415A02853</strain>
        <strain evidence="2">MM415B05367</strain>
    </source>
</reference>
<dbReference type="AlphaFoldDB" id="A0A6M3LLR7"/>
<name>A0A6M3LLR7_9ZZZZ</name>
<protein>
    <submittedName>
        <fullName evidence="2">Uncharacterized protein</fullName>
    </submittedName>
</protein>
<accession>A0A6M3LLR7</accession>
<dbReference type="EMBL" id="MT141932">
    <property type="protein sequence ID" value="QJA72197.1"/>
    <property type="molecule type" value="Genomic_DNA"/>
</dbReference>
<evidence type="ECO:0000313" key="1">
    <source>
        <dbReference type="EMBL" id="QJA72197.1"/>
    </source>
</evidence>
<evidence type="ECO:0000313" key="2">
    <source>
        <dbReference type="EMBL" id="QJA95463.1"/>
    </source>
</evidence>